<evidence type="ECO:0000313" key="10">
    <source>
        <dbReference type="Proteomes" id="UP000030651"/>
    </source>
</evidence>
<feature type="transmembrane region" description="Helical" evidence="7">
    <location>
        <begin position="190"/>
        <end position="212"/>
    </location>
</feature>
<dbReference type="AlphaFoldDB" id="W3XPT7"/>
<evidence type="ECO:0000256" key="1">
    <source>
        <dbReference type="ARBA" id="ARBA00004651"/>
    </source>
</evidence>
<dbReference type="PANTHER" id="PTHR34187:SF2">
    <property type="entry name" value="DUF202 DOMAIN-CONTAINING PROTEIN"/>
    <property type="match status" value="1"/>
</dbReference>
<accession>W3XPT7</accession>
<evidence type="ECO:0000256" key="5">
    <source>
        <dbReference type="ARBA" id="ARBA00023136"/>
    </source>
</evidence>
<dbReference type="HOGENOM" id="CLU_053359_0_0_1"/>
<dbReference type="OMA" id="IWSIELE"/>
<comment type="subcellular location">
    <subcellularLocation>
        <location evidence="1">Cell membrane</location>
        <topology evidence="1">Multi-pass membrane protein</topology>
    </subcellularLocation>
</comment>
<feature type="compositionally biased region" description="Polar residues" evidence="6">
    <location>
        <begin position="1"/>
        <end position="16"/>
    </location>
</feature>
<feature type="region of interest" description="Disordered" evidence="6">
    <location>
        <begin position="1"/>
        <end position="158"/>
    </location>
</feature>
<dbReference type="OrthoDB" id="199599at2759"/>
<dbReference type="eggNOG" id="ENOG502S1BM">
    <property type="taxonomic scope" value="Eukaryota"/>
</dbReference>
<feature type="compositionally biased region" description="Basic and acidic residues" evidence="6">
    <location>
        <begin position="147"/>
        <end position="157"/>
    </location>
</feature>
<feature type="compositionally biased region" description="Low complexity" evidence="6">
    <location>
        <begin position="20"/>
        <end position="37"/>
    </location>
</feature>
<dbReference type="EMBL" id="KI912109">
    <property type="protein sequence ID" value="ETS87999.1"/>
    <property type="molecule type" value="Genomic_DNA"/>
</dbReference>
<gene>
    <name evidence="9" type="ORF">PFICI_01827</name>
</gene>
<keyword evidence="10" id="KW-1185">Reference proteome</keyword>
<dbReference type="GO" id="GO:0005886">
    <property type="term" value="C:plasma membrane"/>
    <property type="evidence" value="ECO:0007669"/>
    <property type="project" value="UniProtKB-SubCell"/>
</dbReference>
<feature type="compositionally biased region" description="Low complexity" evidence="6">
    <location>
        <begin position="117"/>
        <end position="145"/>
    </location>
</feature>
<feature type="compositionally biased region" description="Polar residues" evidence="6">
    <location>
        <begin position="63"/>
        <end position="74"/>
    </location>
</feature>
<evidence type="ECO:0000256" key="7">
    <source>
        <dbReference type="SAM" id="Phobius"/>
    </source>
</evidence>
<dbReference type="PANTHER" id="PTHR34187">
    <property type="entry name" value="FGR18P"/>
    <property type="match status" value="1"/>
</dbReference>
<feature type="compositionally biased region" description="Polar residues" evidence="6">
    <location>
        <begin position="106"/>
        <end position="115"/>
    </location>
</feature>
<evidence type="ECO:0000256" key="4">
    <source>
        <dbReference type="ARBA" id="ARBA00022989"/>
    </source>
</evidence>
<proteinExistence type="predicted"/>
<keyword evidence="2" id="KW-1003">Cell membrane</keyword>
<sequence>MSDQRPSNTTSTSSSFLGLRRTSSSTQQRQGSRSSPTLAPPRRQSTQERIETILENGRERATSMGNATWSSGRSPNFRPLPQSPEADDGPDEQTGMFMKGNPRDYQATQIGSHNAVSHRSAGGRASSDSSRQTPANAAAAANGNGAHRHDESAHASEKQGWGDYFSGLWSIELENKGSVARDHLALERTFLAWLRTSLAFASIGIAVTQLFRLNTSLSNAPDDGSFHTIRQLGKPLGAAFLAISILVLFLGYQRYVQSQQWVMKGKFPASRGTIVIVSLIALALMVVSLIVVVVIQPANAD</sequence>
<feature type="compositionally biased region" description="Basic and acidic residues" evidence="6">
    <location>
        <begin position="45"/>
        <end position="61"/>
    </location>
</feature>
<dbReference type="STRING" id="1229662.W3XPT7"/>
<protein>
    <recommendedName>
        <fullName evidence="8">DUF202 domain-containing protein</fullName>
    </recommendedName>
</protein>
<dbReference type="Proteomes" id="UP000030651">
    <property type="component" value="Unassembled WGS sequence"/>
</dbReference>
<evidence type="ECO:0000256" key="2">
    <source>
        <dbReference type="ARBA" id="ARBA00022475"/>
    </source>
</evidence>
<dbReference type="InterPro" id="IPR003807">
    <property type="entry name" value="DUF202"/>
</dbReference>
<keyword evidence="4 7" id="KW-1133">Transmembrane helix</keyword>
<dbReference type="InterPro" id="IPR052053">
    <property type="entry name" value="IM_YidH-like"/>
</dbReference>
<dbReference type="KEGG" id="pfy:PFICI_01827"/>
<feature type="transmembrane region" description="Helical" evidence="7">
    <location>
        <begin position="273"/>
        <end position="295"/>
    </location>
</feature>
<evidence type="ECO:0000259" key="8">
    <source>
        <dbReference type="Pfam" id="PF02656"/>
    </source>
</evidence>
<organism evidence="9 10">
    <name type="scientific">Pestalotiopsis fici (strain W106-1 / CGMCC3.15140)</name>
    <dbReference type="NCBI Taxonomy" id="1229662"/>
    <lineage>
        <taxon>Eukaryota</taxon>
        <taxon>Fungi</taxon>
        <taxon>Dikarya</taxon>
        <taxon>Ascomycota</taxon>
        <taxon>Pezizomycotina</taxon>
        <taxon>Sordariomycetes</taxon>
        <taxon>Xylariomycetidae</taxon>
        <taxon>Amphisphaeriales</taxon>
        <taxon>Sporocadaceae</taxon>
        <taxon>Pestalotiopsis</taxon>
    </lineage>
</organism>
<dbReference type="GeneID" id="19266840"/>
<evidence type="ECO:0000313" key="9">
    <source>
        <dbReference type="EMBL" id="ETS87999.1"/>
    </source>
</evidence>
<evidence type="ECO:0000256" key="3">
    <source>
        <dbReference type="ARBA" id="ARBA00022692"/>
    </source>
</evidence>
<feature type="transmembrane region" description="Helical" evidence="7">
    <location>
        <begin position="232"/>
        <end position="252"/>
    </location>
</feature>
<dbReference type="Pfam" id="PF02656">
    <property type="entry name" value="DUF202"/>
    <property type="match status" value="1"/>
</dbReference>
<evidence type="ECO:0000256" key="6">
    <source>
        <dbReference type="SAM" id="MobiDB-lite"/>
    </source>
</evidence>
<reference evidence="10" key="1">
    <citation type="journal article" date="2015" name="BMC Genomics">
        <title>Genomic and transcriptomic analysis of the endophytic fungus Pestalotiopsis fici reveals its lifestyle and high potential for synthesis of natural products.</title>
        <authorList>
            <person name="Wang X."/>
            <person name="Zhang X."/>
            <person name="Liu L."/>
            <person name="Xiang M."/>
            <person name="Wang W."/>
            <person name="Sun X."/>
            <person name="Che Y."/>
            <person name="Guo L."/>
            <person name="Liu G."/>
            <person name="Guo L."/>
            <person name="Wang C."/>
            <person name="Yin W.B."/>
            <person name="Stadler M."/>
            <person name="Zhang X."/>
            <person name="Liu X."/>
        </authorList>
    </citation>
    <scope>NUCLEOTIDE SEQUENCE [LARGE SCALE GENOMIC DNA]</scope>
    <source>
        <strain evidence="10">W106-1 / CGMCC3.15140</strain>
    </source>
</reference>
<keyword evidence="3 7" id="KW-0812">Transmembrane</keyword>
<dbReference type="InParanoid" id="W3XPT7"/>
<keyword evidence="5 7" id="KW-0472">Membrane</keyword>
<feature type="domain" description="DUF202" evidence="8">
    <location>
        <begin position="181"/>
        <end position="260"/>
    </location>
</feature>
<name>W3XPT7_PESFW</name>
<dbReference type="RefSeq" id="XP_007828599.1">
    <property type="nucleotide sequence ID" value="XM_007830408.1"/>
</dbReference>